<sequence>MRILHFVQSISDIHGSFFYLKKQHALLNQYGIEQYYLSYEKNQVDYKNELESISDYIYLLDNHTISDLLHKTIKPDIIHFDDVYSSYIINKSNKHQYFYELCKDMITVRTVHDYSSLVCPKFLTQGEKTYCDKPINKACLSKKCIHIDDYEMYKAYLNSLKRYDGLFYFSNNIYSIMRDMTIDETKLFKLPPLISRPHTYSYVSDKVILFAGRLVPQKGIAYLLKAMARMNLRDWKLIIAGTCDKSYFRKLMSLANTLEIQHNVRFVGHLPQQELFQYLSKVRVMAFPSIGHETYGFSGAEAIAYGVPVIAFDIEGIDEWLIEGITGMKVPIKDIDAYAQAMESLLTDDMIYKQYRENCIQWSGQLQLEEQTKILYSHYVNIYNKSKKN</sequence>
<dbReference type="GO" id="GO:0016757">
    <property type="term" value="F:glycosyltransferase activity"/>
    <property type="evidence" value="ECO:0007669"/>
    <property type="project" value="InterPro"/>
</dbReference>
<dbReference type="PANTHER" id="PTHR45947:SF3">
    <property type="entry name" value="SULFOQUINOVOSYL TRANSFERASE SQD2"/>
    <property type="match status" value="1"/>
</dbReference>
<evidence type="ECO:0000259" key="1">
    <source>
        <dbReference type="Pfam" id="PF00534"/>
    </source>
</evidence>
<accession>A0A8J8MHP2</accession>
<dbReference type="Pfam" id="PF00534">
    <property type="entry name" value="Glycos_transf_1"/>
    <property type="match status" value="1"/>
</dbReference>
<dbReference type="Proteomes" id="UP000683246">
    <property type="component" value="Chromosome"/>
</dbReference>
<feature type="domain" description="Glycosyl transferase family 1" evidence="1">
    <location>
        <begin position="203"/>
        <end position="359"/>
    </location>
</feature>
<dbReference type="InterPro" id="IPR050194">
    <property type="entry name" value="Glycosyltransferase_grp1"/>
</dbReference>
<dbReference type="SUPFAM" id="SSF53756">
    <property type="entry name" value="UDP-Glycosyltransferase/glycogen phosphorylase"/>
    <property type="match status" value="1"/>
</dbReference>
<protein>
    <submittedName>
        <fullName evidence="2">Glycosyltransferase family 4 protein</fullName>
    </submittedName>
</protein>
<dbReference type="CDD" id="cd03801">
    <property type="entry name" value="GT4_PimA-like"/>
    <property type="match status" value="1"/>
</dbReference>
<dbReference type="KEGG" id="vpy:HZI73_05800"/>
<reference evidence="2" key="1">
    <citation type="submission" date="2020-07" db="EMBL/GenBank/DDBJ databases">
        <title>Vallitalea pronyensis genome.</title>
        <authorList>
            <person name="Postec A."/>
        </authorList>
    </citation>
    <scope>NUCLEOTIDE SEQUENCE</scope>
    <source>
        <strain evidence="2">FatNI3</strain>
    </source>
</reference>
<dbReference type="InterPro" id="IPR001296">
    <property type="entry name" value="Glyco_trans_1"/>
</dbReference>
<gene>
    <name evidence="2" type="ORF">HZI73_05800</name>
</gene>
<dbReference type="Gene3D" id="3.40.50.2000">
    <property type="entry name" value="Glycogen Phosphorylase B"/>
    <property type="match status" value="2"/>
</dbReference>
<evidence type="ECO:0000313" key="2">
    <source>
        <dbReference type="EMBL" id="QUI21840.1"/>
    </source>
</evidence>
<dbReference type="PANTHER" id="PTHR45947">
    <property type="entry name" value="SULFOQUINOVOSYL TRANSFERASE SQD2"/>
    <property type="match status" value="1"/>
</dbReference>
<dbReference type="RefSeq" id="WP_212697310.1">
    <property type="nucleotide sequence ID" value="NZ_CP058649.1"/>
</dbReference>
<organism evidence="2 3">
    <name type="scientific">Vallitalea pronyensis</name>
    <dbReference type="NCBI Taxonomy" id="1348613"/>
    <lineage>
        <taxon>Bacteria</taxon>
        <taxon>Bacillati</taxon>
        <taxon>Bacillota</taxon>
        <taxon>Clostridia</taxon>
        <taxon>Lachnospirales</taxon>
        <taxon>Vallitaleaceae</taxon>
        <taxon>Vallitalea</taxon>
    </lineage>
</organism>
<evidence type="ECO:0000313" key="3">
    <source>
        <dbReference type="Proteomes" id="UP000683246"/>
    </source>
</evidence>
<proteinExistence type="predicted"/>
<dbReference type="AlphaFoldDB" id="A0A8J8MHP2"/>
<keyword evidence="3" id="KW-1185">Reference proteome</keyword>
<name>A0A8J8MHP2_9FIRM</name>
<dbReference type="EMBL" id="CP058649">
    <property type="protein sequence ID" value="QUI21840.1"/>
    <property type="molecule type" value="Genomic_DNA"/>
</dbReference>